<organism evidence="3 4">
    <name type="scientific">Tilletia horrida</name>
    <dbReference type="NCBI Taxonomy" id="155126"/>
    <lineage>
        <taxon>Eukaryota</taxon>
        <taxon>Fungi</taxon>
        <taxon>Dikarya</taxon>
        <taxon>Basidiomycota</taxon>
        <taxon>Ustilaginomycotina</taxon>
        <taxon>Exobasidiomycetes</taxon>
        <taxon>Tilletiales</taxon>
        <taxon>Tilletiaceae</taxon>
        <taxon>Tilletia</taxon>
    </lineage>
</organism>
<feature type="region of interest" description="Disordered" evidence="1">
    <location>
        <begin position="1"/>
        <end position="34"/>
    </location>
</feature>
<feature type="domain" description="Fe2OG dioxygenase" evidence="2">
    <location>
        <begin position="149"/>
        <end position="255"/>
    </location>
</feature>
<feature type="compositionally biased region" description="Acidic residues" evidence="1">
    <location>
        <begin position="8"/>
        <end position="28"/>
    </location>
</feature>
<reference evidence="3" key="1">
    <citation type="journal article" date="2023" name="PhytoFront">
        <title>Draft Genome Resources of Seven Strains of Tilletia horrida, Causal Agent of Kernel Smut of Rice.</title>
        <authorList>
            <person name="Khanal S."/>
            <person name="Antony Babu S."/>
            <person name="Zhou X.G."/>
        </authorList>
    </citation>
    <scope>NUCLEOTIDE SEQUENCE</scope>
    <source>
        <strain evidence="3">TX3</strain>
    </source>
</reference>
<protein>
    <recommendedName>
        <fullName evidence="2">Fe2OG dioxygenase domain-containing protein</fullName>
    </recommendedName>
</protein>
<dbReference type="PANTHER" id="PTHR33099:SF7">
    <property type="entry name" value="MYND-TYPE DOMAIN-CONTAINING PROTEIN"/>
    <property type="match status" value="1"/>
</dbReference>
<keyword evidence="4" id="KW-1185">Reference proteome</keyword>
<gene>
    <name evidence="3" type="ORF">OC842_005663</name>
</gene>
<feature type="compositionally biased region" description="Basic and acidic residues" evidence="1">
    <location>
        <begin position="812"/>
        <end position="821"/>
    </location>
</feature>
<dbReference type="InterPro" id="IPR005123">
    <property type="entry name" value="Oxoglu/Fe-dep_dioxygenase_dom"/>
</dbReference>
<evidence type="ECO:0000259" key="2">
    <source>
        <dbReference type="PROSITE" id="PS51471"/>
    </source>
</evidence>
<evidence type="ECO:0000313" key="3">
    <source>
        <dbReference type="EMBL" id="KAK0524960.1"/>
    </source>
</evidence>
<evidence type="ECO:0000256" key="1">
    <source>
        <dbReference type="SAM" id="MobiDB-lite"/>
    </source>
</evidence>
<accession>A0AAN6G9P7</accession>
<sequence>MPWRRYDDEDDGSAVPDEEEDSGSELEGSDTVAGEESGALADLAGALADAPLQRMDFSFGGVADMLPAAPGLFIDGLGSIALPVVDKDKAEAIARVCEQAPFGRGQETLFDTSVRNSWQLNPDKVRLTNPEWAVGIRKAGNLIAQKFGVPEVALSLKLYKLLLYQPGGHFAKHRDTEKEDGMFATMVIQLPSQHEGGSLVVYKDEDSTPTKHDFGAASGSAGFKCHYAVHYADAEHALTPITSGYRLALVYSICWPTACSTPAPSSGLDPDAKQQIADCLNDISLDGRSFHYFLEHAYTQKSMGDLGAAALKGLDRSRLAILRAANAVLDPEEQFVFFLGKAERHTSFYGDSCARSYEDTDWEQLHEPDQSVRQLLNLEGHIISTSTGRLDLGEGDVLNPDRKTVSQLWHGQRSTVYEGYLGNEGPTRDTTYHKYILLAWPRSAGLIGVLGESAAFEALVETRPSVEQMRQFLKQLLSNPLAEHSNKSQQRADIRHKLFRSIVGDGAWYPLIDSYLQLYPTAANLVGSGADTVTDSTHMADMLLLIKMPALWDRPEVRTKVAAAFEDDERRTVSVVFRCMTDMVDASLWQLFVAILERRQQDALPVKPDQSSADVFERRLWWIALRLPDDNLCKLVAQRHLKLPASSLKVCTGTFVGMKNNLVSEYRGRRALLDPIVQARIQWAEGEVEFLGAEARQAYGWQMPRALCPEKPELVSFLRGSERETTTYGFNNLGHARNSAARRNRLPQINCSYTASEGGRGRDAYVTITKTERHFRLCASACAELRTELGTLRMLLQDRGGGGGVSADGPTAEDKENERPPKRSRVSGP</sequence>
<dbReference type="PANTHER" id="PTHR33099">
    <property type="entry name" value="FE2OG DIOXYGENASE DOMAIN-CONTAINING PROTEIN"/>
    <property type="match status" value="1"/>
</dbReference>
<dbReference type="EMBL" id="JAPDMQ010000424">
    <property type="protein sequence ID" value="KAK0524960.1"/>
    <property type="molecule type" value="Genomic_DNA"/>
</dbReference>
<dbReference type="AlphaFoldDB" id="A0AAN6G9P7"/>
<evidence type="ECO:0000313" key="4">
    <source>
        <dbReference type="Proteomes" id="UP001176521"/>
    </source>
</evidence>
<dbReference type="PROSITE" id="PS51471">
    <property type="entry name" value="FE2OG_OXY"/>
    <property type="match status" value="1"/>
</dbReference>
<feature type="region of interest" description="Disordered" evidence="1">
    <location>
        <begin position="799"/>
        <end position="829"/>
    </location>
</feature>
<comment type="caution">
    <text evidence="3">The sequence shown here is derived from an EMBL/GenBank/DDBJ whole genome shotgun (WGS) entry which is preliminary data.</text>
</comment>
<name>A0AAN6G9P7_9BASI</name>
<proteinExistence type="predicted"/>
<dbReference type="Gene3D" id="2.60.120.620">
    <property type="entry name" value="q2cbj1_9rhob like domain"/>
    <property type="match status" value="1"/>
</dbReference>
<dbReference type="Proteomes" id="UP001176521">
    <property type="component" value="Unassembled WGS sequence"/>
</dbReference>